<dbReference type="GO" id="GO:0008168">
    <property type="term" value="F:methyltransferase activity"/>
    <property type="evidence" value="ECO:0007669"/>
    <property type="project" value="UniProtKB-KW"/>
</dbReference>
<dbReference type="PROSITE" id="PS50280">
    <property type="entry name" value="SET"/>
    <property type="match status" value="1"/>
</dbReference>
<dbReference type="Gene3D" id="2.170.270.10">
    <property type="entry name" value="SET domain"/>
    <property type="match status" value="1"/>
</dbReference>
<evidence type="ECO:0000313" key="1">
    <source>
        <dbReference type="EMBL" id="CAK8989955.1"/>
    </source>
</evidence>
<name>A0ABP0HP05_9DINO</name>
<gene>
    <name evidence="1" type="ORF">CCMP2556_LOCUS1852</name>
    <name evidence="2" type="ORF">CCMP2556_LOCUS2116</name>
</gene>
<dbReference type="PANTHER" id="PTHR12197">
    <property type="entry name" value="HISTONE-LYSINE N-METHYLTRANSFERASE SMYD"/>
    <property type="match status" value="1"/>
</dbReference>
<dbReference type="PANTHER" id="PTHR12197:SF251">
    <property type="entry name" value="EG:BACR7C10.4 PROTEIN"/>
    <property type="match status" value="1"/>
</dbReference>
<dbReference type="Gene3D" id="1.25.40.10">
    <property type="entry name" value="Tetratricopeptide repeat domain"/>
    <property type="match status" value="1"/>
</dbReference>
<evidence type="ECO:0000313" key="3">
    <source>
        <dbReference type="Proteomes" id="UP001642484"/>
    </source>
</evidence>
<proteinExistence type="predicted"/>
<reference evidence="2 3" key="1">
    <citation type="submission" date="2024-02" db="EMBL/GenBank/DDBJ databases">
        <authorList>
            <person name="Chen Y."/>
            <person name="Shah S."/>
            <person name="Dougan E. K."/>
            <person name="Thang M."/>
            <person name="Chan C."/>
        </authorList>
    </citation>
    <scope>NUCLEOTIDE SEQUENCE [LARGE SCALE GENOMIC DNA]</scope>
</reference>
<dbReference type="EMBL" id="CAXAMN010000780">
    <property type="protein sequence ID" value="CAK8990620.1"/>
    <property type="molecule type" value="Genomic_DNA"/>
</dbReference>
<dbReference type="InterPro" id="IPR046341">
    <property type="entry name" value="SET_dom_sf"/>
</dbReference>
<dbReference type="InterPro" id="IPR050869">
    <property type="entry name" value="H3K4_H4K5_MeTrfase"/>
</dbReference>
<dbReference type="CDD" id="cd20071">
    <property type="entry name" value="SET_SMYD"/>
    <property type="match status" value="1"/>
</dbReference>
<sequence length="487" mass="53772">MSYIWLRKEMKSSLVANHVATYHGEAVAVAQIAGKGRVLLANVDFEPGERILLEYPLIEVVADDSIPAFQVLQRLEQDGQLEFSLIFYWAALSSLTQPEVAAALVPPWRAVPKETQVQALELHTPELTGPSPSVLKILEALWGYAAEAPAALLVEQLLQVWIYNSFDLSEDGKEAGVIFLASAMMSHSCAPNAAWHLDENNSYILHARSPIEQEQEITISYLSPDELMLPSSLRRQLLESTKGFRCSCSRCLEPLDVARAFLCTCGAEALAHAEPGLQATSPVPWDTGFANCGVLTRGELPDGQWEELVCNSCGPRSDLARGLALEARLLPWARSFPDFSTLAKVRETAVSADLEVPSKLLFQAESLLGDRHWILDALRHAVATAEPQRAVELLSQRLEVHQEDYCMTLRARLHVSLGKALFSEGRFPAAEASYREAAELLALLFGDDHPEHLEAASLKQAAEQKQADVRKPDAKMPTPNRTAKKRR</sequence>
<comment type="caution">
    <text evidence="2">The sequence shown here is derived from an EMBL/GenBank/DDBJ whole genome shotgun (WGS) entry which is preliminary data.</text>
</comment>
<organism evidence="2 3">
    <name type="scientific">Durusdinium trenchii</name>
    <dbReference type="NCBI Taxonomy" id="1381693"/>
    <lineage>
        <taxon>Eukaryota</taxon>
        <taxon>Sar</taxon>
        <taxon>Alveolata</taxon>
        <taxon>Dinophyceae</taxon>
        <taxon>Suessiales</taxon>
        <taxon>Symbiodiniaceae</taxon>
        <taxon>Durusdinium</taxon>
    </lineage>
</organism>
<dbReference type="SMART" id="SM00317">
    <property type="entry name" value="SET"/>
    <property type="match status" value="1"/>
</dbReference>
<protein>
    <submittedName>
        <fullName evidence="2">Uncharacterized protein</fullName>
    </submittedName>
</protein>
<dbReference type="InterPro" id="IPR011990">
    <property type="entry name" value="TPR-like_helical_dom_sf"/>
</dbReference>
<dbReference type="SUPFAM" id="SSF48452">
    <property type="entry name" value="TPR-like"/>
    <property type="match status" value="1"/>
</dbReference>
<dbReference type="SUPFAM" id="SSF82199">
    <property type="entry name" value="SET domain"/>
    <property type="match status" value="1"/>
</dbReference>
<keyword evidence="3" id="KW-1185">Reference proteome</keyword>
<dbReference type="InterPro" id="IPR001214">
    <property type="entry name" value="SET_dom"/>
</dbReference>
<dbReference type="EMBL" id="CAXAMN010000669">
    <property type="protein sequence ID" value="CAK8989955.1"/>
    <property type="molecule type" value="Genomic_DNA"/>
</dbReference>
<dbReference type="Proteomes" id="UP001642484">
    <property type="component" value="Unassembled WGS sequence"/>
</dbReference>
<dbReference type="Pfam" id="PF00856">
    <property type="entry name" value="SET"/>
    <property type="match status" value="1"/>
</dbReference>
<dbReference type="GO" id="GO:0032259">
    <property type="term" value="P:methylation"/>
    <property type="evidence" value="ECO:0007669"/>
    <property type="project" value="UniProtKB-KW"/>
</dbReference>
<evidence type="ECO:0000313" key="2">
    <source>
        <dbReference type="EMBL" id="CAK8990620.1"/>
    </source>
</evidence>
<dbReference type="Gene3D" id="1.10.220.160">
    <property type="match status" value="1"/>
</dbReference>
<accession>A0ABP0HP05</accession>